<gene>
    <name evidence="2" type="ORF">GWI33_015260</name>
</gene>
<dbReference type="Proteomes" id="UP000625711">
    <property type="component" value="Unassembled WGS sequence"/>
</dbReference>
<dbReference type="AlphaFoldDB" id="A0A834MBL5"/>
<organism evidence="2 3">
    <name type="scientific">Rhynchophorus ferrugineus</name>
    <name type="common">Red palm weevil</name>
    <name type="synonym">Curculio ferrugineus</name>
    <dbReference type="NCBI Taxonomy" id="354439"/>
    <lineage>
        <taxon>Eukaryota</taxon>
        <taxon>Metazoa</taxon>
        <taxon>Ecdysozoa</taxon>
        <taxon>Arthropoda</taxon>
        <taxon>Hexapoda</taxon>
        <taxon>Insecta</taxon>
        <taxon>Pterygota</taxon>
        <taxon>Neoptera</taxon>
        <taxon>Endopterygota</taxon>
        <taxon>Coleoptera</taxon>
        <taxon>Polyphaga</taxon>
        <taxon>Cucujiformia</taxon>
        <taxon>Curculionidae</taxon>
        <taxon>Dryophthorinae</taxon>
        <taxon>Rhynchophorus</taxon>
    </lineage>
</organism>
<evidence type="ECO:0000313" key="2">
    <source>
        <dbReference type="EMBL" id="KAF7271919.1"/>
    </source>
</evidence>
<evidence type="ECO:0008006" key="4">
    <source>
        <dbReference type="Google" id="ProtNLM"/>
    </source>
</evidence>
<feature type="chain" id="PRO_5032276816" description="Neuropeptide-like 4" evidence="1">
    <location>
        <begin position="24"/>
        <end position="72"/>
    </location>
</feature>
<sequence length="72" mass="8004">MCHFIRAMFLFVIVALSLATVLGAPAADPAAAPHPKPQWLTYSASPYAYSAYPYYYNSYYYSAPAYGYYVVG</sequence>
<evidence type="ECO:0000256" key="1">
    <source>
        <dbReference type="SAM" id="SignalP"/>
    </source>
</evidence>
<name>A0A834MBL5_RHYFE</name>
<keyword evidence="1" id="KW-0732">Signal</keyword>
<keyword evidence="3" id="KW-1185">Reference proteome</keyword>
<proteinExistence type="predicted"/>
<dbReference type="EMBL" id="JAACXV010013878">
    <property type="protein sequence ID" value="KAF7271919.1"/>
    <property type="molecule type" value="Genomic_DNA"/>
</dbReference>
<reference evidence="2" key="1">
    <citation type="submission" date="2020-08" db="EMBL/GenBank/DDBJ databases">
        <title>Genome sequencing and assembly of the red palm weevil Rhynchophorus ferrugineus.</title>
        <authorList>
            <person name="Dias G.B."/>
            <person name="Bergman C.M."/>
            <person name="Manee M."/>
        </authorList>
    </citation>
    <scope>NUCLEOTIDE SEQUENCE</scope>
    <source>
        <strain evidence="2">AA-2017</strain>
        <tissue evidence="2">Whole larva</tissue>
    </source>
</reference>
<evidence type="ECO:0000313" key="3">
    <source>
        <dbReference type="Proteomes" id="UP000625711"/>
    </source>
</evidence>
<accession>A0A834MBL5</accession>
<comment type="caution">
    <text evidence="2">The sequence shown here is derived from an EMBL/GenBank/DDBJ whole genome shotgun (WGS) entry which is preliminary data.</text>
</comment>
<feature type="signal peptide" evidence="1">
    <location>
        <begin position="1"/>
        <end position="23"/>
    </location>
</feature>
<protein>
    <recommendedName>
        <fullName evidence="4">Neuropeptide-like 4</fullName>
    </recommendedName>
</protein>